<gene>
    <name evidence="3" type="ORF">SAMN05216406_10498</name>
    <name evidence="4" type="ORF">SAMN05421510_102634</name>
    <name evidence="5" type="ORF">SAMN06297164_0924</name>
</gene>
<dbReference type="KEGG" id="nur:ATY38_02150"/>
<evidence type="ECO:0000256" key="1">
    <source>
        <dbReference type="ARBA" id="ARBA00009600"/>
    </source>
</evidence>
<dbReference type="RefSeq" id="WP_062557840.1">
    <property type="nucleotide sequence ID" value="NZ_CP013341.1"/>
</dbReference>
<dbReference type="Gene3D" id="3.40.1740.10">
    <property type="entry name" value="VC0467-like"/>
    <property type="match status" value="1"/>
</dbReference>
<organism evidence="3 7">
    <name type="scientific">Nitrosomonas ureae</name>
    <dbReference type="NCBI Taxonomy" id="44577"/>
    <lineage>
        <taxon>Bacteria</taxon>
        <taxon>Pseudomonadati</taxon>
        <taxon>Pseudomonadota</taxon>
        <taxon>Betaproteobacteria</taxon>
        <taxon>Nitrosomonadales</taxon>
        <taxon>Nitrosomonadaceae</taxon>
        <taxon>Nitrosomonas</taxon>
    </lineage>
</organism>
<dbReference type="Proteomes" id="UP000219335">
    <property type="component" value="Unassembled WGS sequence"/>
</dbReference>
<dbReference type="STRING" id="44577.ATY38_02150"/>
<evidence type="ECO:0000313" key="6">
    <source>
        <dbReference type="Proteomes" id="UP000181998"/>
    </source>
</evidence>
<keyword evidence="7" id="KW-1185">Reference proteome</keyword>
<reference evidence="5 8" key="3">
    <citation type="submission" date="2017-09" db="EMBL/GenBank/DDBJ databases">
        <authorList>
            <person name="Ehlers B."/>
            <person name="Leendertz F.H."/>
        </authorList>
    </citation>
    <scope>NUCLEOTIDE SEQUENCE [LARGE SCALE GENOMIC DNA]</scope>
    <source>
        <strain evidence="5 8">Nm42</strain>
    </source>
</reference>
<dbReference type="GO" id="GO:0005829">
    <property type="term" value="C:cytosol"/>
    <property type="evidence" value="ECO:0007669"/>
    <property type="project" value="TreeGrafter"/>
</dbReference>
<evidence type="ECO:0000313" key="5">
    <source>
        <dbReference type="EMBL" id="SOD16961.1"/>
    </source>
</evidence>
<dbReference type="Proteomes" id="UP000182882">
    <property type="component" value="Unassembled WGS sequence"/>
</dbReference>
<dbReference type="AlphaFoldDB" id="A0A0S3AGU7"/>
<dbReference type="EMBL" id="FOFX01000026">
    <property type="protein sequence ID" value="SEQ19262.1"/>
    <property type="molecule type" value="Genomic_DNA"/>
</dbReference>
<reference evidence="7" key="1">
    <citation type="submission" date="2016-10" db="EMBL/GenBank/DDBJ databases">
        <authorList>
            <person name="Varghese N."/>
            <person name="Submissions S."/>
        </authorList>
    </citation>
    <scope>NUCLEOTIDE SEQUENCE [LARGE SCALE GENOMIC DNA]</scope>
    <source>
        <strain evidence="7">Nm10</strain>
    </source>
</reference>
<dbReference type="Pfam" id="PF02622">
    <property type="entry name" value="DUF179"/>
    <property type="match status" value="1"/>
</dbReference>
<evidence type="ECO:0000313" key="4">
    <source>
        <dbReference type="EMBL" id="SEQ19262.1"/>
    </source>
</evidence>
<evidence type="ECO:0000313" key="3">
    <source>
        <dbReference type="EMBL" id="SDT85384.1"/>
    </source>
</evidence>
<dbReference type="EMBL" id="FNLN01000004">
    <property type="protein sequence ID" value="SDT85384.1"/>
    <property type="molecule type" value="Genomic_DNA"/>
</dbReference>
<comment type="similarity">
    <text evidence="1 2">Belongs to the UPF0301 (AlgH) family.</text>
</comment>
<dbReference type="InterPro" id="IPR003774">
    <property type="entry name" value="AlgH-like"/>
</dbReference>
<dbReference type="PANTHER" id="PTHR30327">
    <property type="entry name" value="UNCHARACTERIZED PROTEIN YQGE"/>
    <property type="match status" value="1"/>
</dbReference>
<proteinExistence type="inferred from homology"/>
<dbReference type="OrthoDB" id="9807486at2"/>
<dbReference type="EMBL" id="OCMU01000001">
    <property type="protein sequence ID" value="SOD16961.1"/>
    <property type="molecule type" value="Genomic_DNA"/>
</dbReference>
<dbReference type="PANTHER" id="PTHR30327:SF1">
    <property type="entry name" value="UPF0301 PROTEIN YQGE"/>
    <property type="match status" value="1"/>
</dbReference>
<evidence type="ECO:0000313" key="7">
    <source>
        <dbReference type="Proteomes" id="UP000182882"/>
    </source>
</evidence>
<evidence type="ECO:0000313" key="8">
    <source>
        <dbReference type="Proteomes" id="UP000219335"/>
    </source>
</evidence>
<sequence length="187" mass="20186">MKNVNLTHHFLIAMPAMVDSIFSKTLTYVCEHNEQGALGIVINRPTDMTLVNLFRQLSISSTDLLAESTPVLFGGPVQLDCGFVLHRPVGSWQSTLSVNQEVGLTTSMDILKAIANAEGPSQALIAMGYAGWAAGQIEHELAQNAWLTVPASIDVIFELPSEERLPAAMQLLGINDYANLSNEVGHA</sequence>
<dbReference type="SUPFAM" id="SSF143456">
    <property type="entry name" value="VC0467-like"/>
    <property type="match status" value="1"/>
</dbReference>
<accession>A0A0S3AGU7</accession>
<dbReference type="NCBIfam" id="NF001266">
    <property type="entry name" value="PRK00228.1-1"/>
    <property type="match status" value="1"/>
</dbReference>
<reference evidence="3 6" key="2">
    <citation type="submission" date="2016-10" db="EMBL/GenBank/DDBJ databases">
        <authorList>
            <person name="de Groot N.N."/>
        </authorList>
    </citation>
    <scope>NUCLEOTIDE SEQUENCE [LARGE SCALE GENOMIC DNA]</scope>
    <source>
        <strain evidence="3">Nm10</strain>
        <strain evidence="4 6">Nm9</strain>
    </source>
</reference>
<evidence type="ECO:0000256" key="2">
    <source>
        <dbReference type="HAMAP-Rule" id="MF_00758"/>
    </source>
</evidence>
<dbReference type="HAMAP" id="MF_00758">
    <property type="entry name" value="UPF0301"/>
    <property type="match status" value="1"/>
</dbReference>
<name>A0A0S3AGU7_9PROT</name>
<dbReference type="Proteomes" id="UP000181998">
    <property type="component" value="Unassembled WGS sequence"/>
</dbReference>
<protein>
    <recommendedName>
        <fullName evidence="2">UPF0301 protein SAMN05216406_10498</fullName>
    </recommendedName>
</protein>